<dbReference type="AlphaFoldDB" id="A0A7K0DGJ2"/>
<proteinExistence type="predicted"/>
<comment type="caution">
    <text evidence="3">The sequence shown here is derived from an EMBL/GenBank/DDBJ whole genome shotgun (WGS) entry which is preliminary data.</text>
</comment>
<dbReference type="EMBL" id="WEGK01000035">
    <property type="protein sequence ID" value="MQY24412.1"/>
    <property type="molecule type" value="Genomic_DNA"/>
</dbReference>
<name>A0A7K0DGJ2_9NOCA</name>
<protein>
    <submittedName>
        <fullName evidence="3">Uncharacterized protein</fullName>
    </submittedName>
</protein>
<feature type="transmembrane region" description="Helical" evidence="2">
    <location>
        <begin position="12"/>
        <end position="36"/>
    </location>
</feature>
<reference evidence="3 4" key="1">
    <citation type="submission" date="2019-10" db="EMBL/GenBank/DDBJ databases">
        <title>Nocardia macrotermitis sp. nov. and Nocardia aurantia sp. nov., isolated from the gut of fungus growing-termite Macrotermes natalensis.</title>
        <authorList>
            <person name="Benndorf R."/>
            <person name="Schwitalla J."/>
            <person name="Martin K."/>
            <person name="De Beer W."/>
            <person name="Kaster A.-K."/>
            <person name="Vollmers J."/>
            <person name="Poulsen M."/>
            <person name="Beemelmanns C."/>
        </authorList>
    </citation>
    <scope>NUCLEOTIDE SEQUENCE [LARGE SCALE GENOMIC DNA]</scope>
    <source>
        <strain evidence="3 4">RB20</strain>
    </source>
</reference>
<keyword evidence="2" id="KW-1133">Transmembrane helix</keyword>
<accession>A0A7K0DGJ2</accession>
<evidence type="ECO:0000313" key="4">
    <source>
        <dbReference type="Proteomes" id="UP000438448"/>
    </source>
</evidence>
<keyword evidence="4" id="KW-1185">Reference proteome</keyword>
<evidence type="ECO:0000256" key="1">
    <source>
        <dbReference type="SAM" id="MobiDB-lite"/>
    </source>
</evidence>
<evidence type="ECO:0000313" key="3">
    <source>
        <dbReference type="EMBL" id="MQY24412.1"/>
    </source>
</evidence>
<gene>
    <name evidence="3" type="ORF">NRB20_75470</name>
</gene>
<sequence>MMEPSLPCVRLSTAFMCASVIPRFAVVIHLSFTSFCMRDVRWFRPRPPRVLAPIFSVNRASACRTASALVPAASAIALSVTDSPCAYSLTACSAALRMANPRILTVGWTGVWLVVGSGVLVVSASGVPKSNSVKCLAVSAAITPASNSSNALAQAPGADTSHSEFRGGSARRSCRADGLVEFAAAPMRVRPGSSRTGRSWGRGRMGRTGLPSGV</sequence>
<organism evidence="3 4">
    <name type="scientific">Nocardia macrotermitis</name>
    <dbReference type="NCBI Taxonomy" id="2585198"/>
    <lineage>
        <taxon>Bacteria</taxon>
        <taxon>Bacillati</taxon>
        <taxon>Actinomycetota</taxon>
        <taxon>Actinomycetes</taxon>
        <taxon>Mycobacteriales</taxon>
        <taxon>Nocardiaceae</taxon>
        <taxon>Nocardia</taxon>
    </lineage>
</organism>
<feature type="compositionally biased region" description="Low complexity" evidence="1">
    <location>
        <begin position="190"/>
        <end position="199"/>
    </location>
</feature>
<feature type="transmembrane region" description="Helical" evidence="2">
    <location>
        <begin position="103"/>
        <end position="127"/>
    </location>
</feature>
<keyword evidence="2" id="KW-0472">Membrane</keyword>
<dbReference type="Proteomes" id="UP000438448">
    <property type="component" value="Unassembled WGS sequence"/>
</dbReference>
<keyword evidence="2" id="KW-0812">Transmembrane</keyword>
<evidence type="ECO:0000256" key="2">
    <source>
        <dbReference type="SAM" id="Phobius"/>
    </source>
</evidence>
<feature type="region of interest" description="Disordered" evidence="1">
    <location>
        <begin position="189"/>
        <end position="214"/>
    </location>
</feature>
<feature type="region of interest" description="Disordered" evidence="1">
    <location>
        <begin position="149"/>
        <end position="170"/>
    </location>
</feature>